<evidence type="ECO:0000313" key="2">
    <source>
        <dbReference type="Proteomes" id="UP000509782"/>
    </source>
</evidence>
<proteinExistence type="predicted"/>
<accession>A0A6N0JN04</accession>
<dbReference type="Proteomes" id="UP000509782">
    <property type="component" value="Chromosome"/>
</dbReference>
<sequence>MDKYGWIVALERAPHLDEAPNKIFTVNLVRPWCDEEVPAEPRGPGKPGALDMTGDLWLPWRWETPIDWAVYGRFDDAGKPVWKKIDAASVKPPEASAGLKQHDDTVDAIDQEIRKATANTQYPFSQLPEDLQTTEARSLVHVLAPLTHWPARLSGGVLRLTWLMSCPSDAFENCQLAVCFPQFKMRPGTLVAGATQEPDAATLDDFGTFSGKQAVRVDYLDQHVSFLALAADLSVADSLPAEGKLQLAQGSVSRSALAAYFVENLLPLPILRTWIEKASDAGPLATANAQSSLVRALWAALGFGREYVDGTARTNIVEFLVDGAALADARTLRSAIEREVEKIDSAAAMARFRGAVEQLAAAPLSRAWAVEQQSTWKLVQEMLESFDTAPLPAPVFRANWIQIATVLTSEEGLRAVMGPWLARILDGLFVTTEERNAWTPVGKKLERVGEFRADLLLRAWPYTGRPAHWEAAGELARKMDEATTKELARTTLEAAGAVLGGTWPGLESELDAAVTKRIQRFVQQVVGASNADRPRPRDRGLKLDFSALDASSGPDSDHRLRGYAIGLCSGHIARGGGKWMADDKRAQWLTDTAVQVRQAWAEDEGGGIAWMHEAVGATSANGEKLVSVEFEGTPVATTLAAGDQISYDDGDPDGFKQIDFGWNDQDRPLPLLGYGLYYAAWATPLDNVGAVIDEKMRGRHVTELKPAGEVQAAHAQTLQYLSSEAPGAPDCSMLDENLYALSEETQAHAWQAWDIAKAADAAAASGSVRVPVLAKVALLAKPQMLSDGVVDHVLFPDAESECRFTVRPHGTHSAFIKRWLATDRLLVENGEVPSDMELGKDAGAIATFAATFRERSGARTQRATPYHPAVRAIGIALVLHGKTVHREIVEIERVKRDAGGVLAAAQGTACVEVRVVAVDSGSPRLKAYQRSVTLDLPRGAFACLRFYALVDDRHFTSGSSDQRYAEGLRNTTEAGFAGFRAFSPSERWFETLPEWSTNGLPGDPVVLGLTPPAESAAGLVSPNLLVADIQFPTATGWAQWIKGAYLQRHEWHWTGYPVEFPDAASELPAWIPSLAGVESFREAIEATFTTSFDGAEWRLGIAASGKVAVHRWPLAAGARPARYVAYLARPMLRFRPWLNPKLGEQGPYAVERDIYARGALVPGRLREGPFERLATPSLREGIPLTATYGDTFRRRQNGAMLVFDDVIRRTDDLAHVGGLGDSIEIDLVETRFADVSEMGNNPIFHGVGGQPSNWGLSVDGAFGLTFDTGPNPKVAQTAIIVRPVNAGGRWVMAMVRARRFILPETELGTMLRAGGTGHLAMIPARVAGKDMVPLDFVVDVDAPLQRPLRLFVESPAPKDLEIAVPATAPSGAKYRYLVTWHKGRWKKEDDPKDDATDDGQTWRCQVMLQTRRDARLAWETQPGTVSCFQNRGSTLKPGSSIERWYLAAGPEAKDPEVRRIRISDYTDPRWLTFIGSFGNEIPAMADDCRFVVRDGKLDKLEVAPDSKAQLPTLRNRDASLTGDEPTFHLALVFREVPDAVRLRTEKGTGELVACYFVDSGEKPVFLPRTAKDKEPASFKDCYAHILALQRSNSLTSLEKEELKAGTLSGLLECAFPPQGDTAKECILRFLPEHIGPIPIRN</sequence>
<name>A0A6N0JN04_ACHDE</name>
<dbReference type="RefSeq" id="WP_174716569.1">
    <property type="nucleotide sequence ID" value="NZ_CP054569.1"/>
</dbReference>
<reference evidence="1 2" key="1">
    <citation type="submission" date="2020-05" db="EMBL/GenBank/DDBJ databases">
        <title>FDA dAtabase for Regulatory Grade micrObial Sequences (FDA-ARGOS): Supporting development and validation of Infectious Disease Dx tests.</title>
        <authorList>
            <person name="Sproer C."/>
            <person name="Gronow S."/>
            <person name="Severitt S."/>
            <person name="Schroder I."/>
            <person name="Tallon L."/>
            <person name="Sadzewicz L."/>
            <person name="Zhao X."/>
            <person name="Vavikolanu K."/>
            <person name="Mehta A."/>
            <person name="Aluvathingal J."/>
            <person name="Nadendla S."/>
            <person name="Myers T."/>
            <person name="Yan Y."/>
            <person name="Sichtig H."/>
        </authorList>
    </citation>
    <scope>NUCLEOTIDE SEQUENCE [LARGE SCALE GENOMIC DNA]</scope>
    <source>
        <strain evidence="1 2">FDAARGOS_787</strain>
    </source>
</reference>
<protein>
    <submittedName>
        <fullName evidence="1">Uncharacterized protein</fullName>
    </submittedName>
</protein>
<evidence type="ECO:0000313" key="1">
    <source>
        <dbReference type="EMBL" id="QKQ48120.1"/>
    </source>
</evidence>
<organism evidence="1 2">
    <name type="scientific">Achromobacter denitrificans</name>
    <name type="common">Alcaligenes denitrificans</name>
    <dbReference type="NCBI Taxonomy" id="32002"/>
    <lineage>
        <taxon>Bacteria</taxon>
        <taxon>Pseudomonadati</taxon>
        <taxon>Pseudomonadota</taxon>
        <taxon>Betaproteobacteria</taxon>
        <taxon>Burkholderiales</taxon>
        <taxon>Alcaligenaceae</taxon>
        <taxon>Achromobacter</taxon>
    </lineage>
</organism>
<dbReference type="EMBL" id="CP054569">
    <property type="protein sequence ID" value="QKQ48120.1"/>
    <property type="molecule type" value="Genomic_DNA"/>
</dbReference>
<gene>
    <name evidence="1" type="ORF">FOC81_16040</name>
</gene>